<sequence length="71" mass="8212">MRKPKKQLIELLENADNKVIALSGRWGTGKTHLWNEVKTEFKDVKVQKALYVSLFGLSSIDQIKRKLIVRC</sequence>
<reference evidence="2 3" key="1">
    <citation type="submission" date="2017-03" db="EMBL/GenBank/DDBJ databases">
        <title>Genome analysis of strain PAMC 26577.</title>
        <authorList>
            <person name="Oh H.-M."/>
            <person name="Yang J.-A."/>
        </authorList>
    </citation>
    <scope>NUCLEOTIDE SEQUENCE [LARGE SCALE GENOMIC DNA]</scope>
    <source>
        <strain evidence="2 3">PAMC 26577</strain>
    </source>
</reference>
<evidence type="ECO:0000259" key="1">
    <source>
        <dbReference type="Pfam" id="PF07693"/>
    </source>
</evidence>
<dbReference type="EMBL" id="NBTZ01000050">
    <property type="protein sequence ID" value="OTP75408.1"/>
    <property type="molecule type" value="Genomic_DNA"/>
</dbReference>
<dbReference type="SUPFAM" id="SSF52540">
    <property type="entry name" value="P-loop containing nucleoside triphosphate hydrolases"/>
    <property type="match status" value="1"/>
</dbReference>
<evidence type="ECO:0000313" key="2">
    <source>
        <dbReference type="EMBL" id="OTP75408.1"/>
    </source>
</evidence>
<dbReference type="Proteomes" id="UP000195221">
    <property type="component" value="Unassembled WGS sequence"/>
</dbReference>
<comment type="caution">
    <text evidence="2">The sequence shown here is derived from an EMBL/GenBank/DDBJ whole genome shotgun (WGS) entry which is preliminary data.</text>
</comment>
<dbReference type="RefSeq" id="WP_256700997.1">
    <property type="nucleotide sequence ID" value="NZ_MSRG01000009.1"/>
</dbReference>
<dbReference type="Pfam" id="PF07693">
    <property type="entry name" value="KAP_NTPase"/>
    <property type="match status" value="1"/>
</dbReference>
<gene>
    <name evidence="2" type="ORF">PAMC26577_13365</name>
</gene>
<name>A0A242MVE4_CABSO</name>
<dbReference type="InterPro" id="IPR011646">
    <property type="entry name" value="KAP_P-loop"/>
</dbReference>
<dbReference type="AlphaFoldDB" id="A0A242MVE4"/>
<accession>A0A242MVE4</accession>
<dbReference type="InterPro" id="IPR027417">
    <property type="entry name" value="P-loop_NTPase"/>
</dbReference>
<proteinExistence type="predicted"/>
<organism evidence="2 3">
    <name type="scientific">Caballeronia sordidicola</name>
    <name type="common">Burkholderia sordidicola</name>
    <dbReference type="NCBI Taxonomy" id="196367"/>
    <lineage>
        <taxon>Bacteria</taxon>
        <taxon>Pseudomonadati</taxon>
        <taxon>Pseudomonadota</taxon>
        <taxon>Betaproteobacteria</taxon>
        <taxon>Burkholderiales</taxon>
        <taxon>Burkholderiaceae</taxon>
        <taxon>Caballeronia</taxon>
    </lineage>
</organism>
<evidence type="ECO:0000313" key="3">
    <source>
        <dbReference type="Proteomes" id="UP000195221"/>
    </source>
</evidence>
<dbReference type="Gene3D" id="3.40.50.300">
    <property type="entry name" value="P-loop containing nucleotide triphosphate hydrolases"/>
    <property type="match status" value="1"/>
</dbReference>
<feature type="domain" description="KAP NTPase" evidence="1">
    <location>
        <begin position="6"/>
        <end position="63"/>
    </location>
</feature>
<protein>
    <recommendedName>
        <fullName evidence="1">KAP NTPase domain-containing protein</fullName>
    </recommendedName>
</protein>